<sequence length="788" mass="85923">MQPPQPGFDPATCGSAAEYIATRPPRRGDYTDMAVCFHRVVPVAEMGYVFCLVIFQSGNRRKLKLATGAYSELVEKLTEIVDVDHKNTLVQMFDTDLDDFVDLVPGEKIPNKAKLRVISRKASALCNPAVATAGRSVAPPCLQNLVVEIPSETVRCSDAAVQTVPFGGCGSPGCTAANVTRTQDAWCAMQPSMITEACVDITPAVTRDKKDHLKFVLPPSFGGWCDLFLQRKRPITRKVRTHIISVLFKACYRMTLIYLVQSLLASGSKPQLASQEPPLNSSGDLSGCKDPPVQAEELNESKSTSTHKAENSSDSGATPSNSVQFCVVSEPMECVWKSEQLEDVEWVDYPDYSDAVLEDFTVSDPLGMCTDQKASEALMAQQGSLGSPDDERDSCDEPVEEVSPQEDEPSSKPEQRGEVSLNRLDPIVVSPSSKSTEQTDDPMDDLDHAVPAPSSKLEQQVEVPLEEPEHVVLVPDSKPAEQAEVFLQEPDPVVLVPSPKPMEQVEEDLQEAEHVEFELPSFGVFDELLCMKVPVSSTMQQHIVFSLFNALSKKTFRELCVNGKQRTPALALAKSGVVQARNLGRRKGARKKEQIEEAVACLLHKYPHLSSVKTKNGKWIGEELLEYKGKAHPQGEADVAAALEGVDGHKRKLAIERHSIIHEMSVEEVVLKFPIFREESAIPKCNIQIEGMLCYASESAANVHAAEKGNLCQGQHASPPDAINNSTASSRDGAFLARTCSESAQPVSPSSKQPASSCLAGLTQCAVTSLVLGCSHLQRSLSRFDEKE</sequence>
<feature type="region of interest" description="Disordered" evidence="1">
    <location>
        <begin position="380"/>
        <end position="451"/>
    </location>
</feature>
<feature type="compositionally biased region" description="Polar residues" evidence="1">
    <location>
        <begin position="270"/>
        <end position="284"/>
    </location>
</feature>
<gene>
    <name evidence="2" type="ORF">HPB51_015058</name>
</gene>
<dbReference type="VEuPathDB" id="VectorBase:LOC119183246"/>
<feature type="compositionally biased region" description="Acidic residues" evidence="1">
    <location>
        <begin position="388"/>
        <end position="408"/>
    </location>
</feature>
<evidence type="ECO:0000256" key="1">
    <source>
        <dbReference type="SAM" id="MobiDB-lite"/>
    </source>
</evidence>
<dbReference type="AlphaFoldDB" id="A0A9J6EU55"/>
<dbReference type="EMBL" id="JABSTU010000002">
    <property type="protein sequence ID" value="KAH8037624.1"/>
    <property type="molecule type" value="Genomic_DNA"/>
</dbReference>
<organism evidence="2 3">
    <name type="scientific">Rhipicephalus microplus</name>
    <name type="common">Cattle tick</name>
    <name type="synonym">Boophilus microplus</name>
    <dbReference type="NCBI Taxonomy" id="6941"/>
    <lineage>
        <taxon>Eukaryota</taxon>
        <taxon>Metazoa</taxon>
        <taxon>Ecdysozoa</taxon>
        <taxon>Arthropoda</taxon>
        <taxon>Chelicerata</taxon>
        <taxon>Arachnida</taxon>
        <taxon>Acari</taxon>
        <taxon>Parasitiformes</taxon>
        <taxon>Ixodida</taxon>
        <taxon>Ixodoidea</taxon>
        <taxon>Ixodidae</taxon>
        <taxon>Rhipicephalinae</taxon>
        <taxon>Rhipicephalus</taxon>
        <taxon>Boophilus</taxon>
    </lineage>
</organism>
<keyword evidence="3" id="KW-1185">Reference proteome</keyword>
<accession>A0A9J6EU55</accession>
<feature type="compositionally biased region" description="Polar residues" evidence="1">
    <location>
        <begin position="301"/>
        <end position="320"/>
    </location>
</feature>
<reference evidence="2" key="1">
    <citation type="journal article" date="2020" name="Cell">
        <title>Large-Scale Comparative Analyses of Tick Genomes Elucidate Their Genetic Diversity and Vector Capacities.</title>
        <authorList>
            <consortium name="Tick Genome and Microbiome Consortium (TIGMIC)"/>
            <person name="Jia N."/>
            <person name="Wang J."/>
            <person name="Shi W."/>
            <person name="Du L."/>
            <person name="Sun Y."/>
            <person name="Zhan W."/>
            <person name="Jiang J.F."/>
            <person name="Wang Q."/>
            <person name="Zhang B."/>
            <person name="Ji P."/>
            <person name="Bell-Sakyi L."/>
            <person name="Cui X.M."/>
            <person name="Yuan T.T."/>
            <person name="Jiang B.G."/>
            <person name="Yang W.F."/>
            <person name="Lam T.T."/>
            <person name="Chang Q.C."/>
            <person name="Ding S.J."/>
            <person name="Wang X.J."/>
            <person name="Zhu J.G."/>
            <person name="Ruan X.D."/>
            <person name="Zhao L."/>
            <person name="Wei J.T."/>
            <person name="Ye R.Z."/>
            <person name="Que T.C."/>
            <person name="Du C.H."/>
            <person name="Zhou Y.H."/>
            <person name="Cheng J.X."/>
            <person name="Dai P.F."/>
            <person name="Guo W.B."/>
            <person name="Han X.H."/>
            <person name="Huang E.J."/>
            <person name="Li L.F."/>
            <person name="Wei W."/>
            <person name="Gao Y.C."/>
            <person name="Liu J.Z."/>
            <person name="Shao H.Z."/>
            <person name="Wang X."/>
            <person name="Wang C.C."/>
            <person name="Yang T.C."/>
            <person name="Huo Q.B."/>
            <person name="Li W."/>
            <person name="Chen H.Y."/>
            <person name="Chen S.E."/>
            <person name="Zhou L.G."/>
            <person name="Ni X.B."/>
            <person name="Tian J.H."/>
            <person name="Sheng Y."/>
            <person name="Liu T."/>
            <person name="Pan Y.S."/>
            <person name="Xia L.Y."/>
            <person name="Li J."/>
            <person name="Zhao F."/>
            <person name="Cao W.C."/>
        </authorList>
    </citation>
    <scope>NUCLEOTIDE SEQUENCE</scope>
    <source>
        <strain evidence="2">Rmic-2018</strain>
    </source>
</reference>
<name>A0A9J6EU55_RHIMP</name>
<dbReference type="VEuPathDB" id="VectorBase:LOC119179378"/>
<feature type="region of interest" description="Disordered" evidence="1">
    <location>
        <begin position="270"/>
        <end position="320"/>
    </location>
</feature>
<reference evidence="2" key="2">
    <citation type="submission" date="2021-09" db="EMBL/GenBank/DDBJ databases">
        <authorList>
            <person name="Jia N."/>
            <person name="Wang J."/>
            <person name="Shi W."/>
            <person name="Du L."/>
            <person name="Sun Y."/>
            <person name="Zhan W."/>
            <person name="Jiang J."/>
            <person name="Wang Q."/>
            <person name="Zhang B."/>
            <person name="Ji P."/>
            <person name="Sakyi L.B."/>
            <person name="Cui X."/>
            <person name="Yuan T."/>
            <person name="Jiang B."/>
            <person name="Yang W."/>
            <person name="Lam T.T.-Y."/>
            <person name="Chang Q."/>
            <person name="Ding S."/>
            <person name="Wang X."/>
            <person name="Zhu J."/>
            <person name="Ruan X."/>
            <person name="Zhao L."/>
            <person name="Wei J."/>
            <person name="Que T."/>
            <person name="Du C."/>
            <person name="Cheng J."/>
            <person name="Dai P."/>
            <person name="Han X."/>
            <person name="Huang E."/>
            <person name="Gao Y."/>
            <person name="Liu J."/>
            <person name="Shao H."/>
            <person name="Ye R."/>
            <person name="Li L."/>
            <person name="Wei W."/>
            <person name="Wang X."/>
            <person name="Wang C."/>
            <person name="Huo Q."/>
            <person name="Li W."/>
            <person name="Guo W."/>
            <person name="Chen H."/>
            <person name="Chen S."/>
            <person name="Zhou L."/>
            <person name="Zhou L."/>
            <person name="Ni X."/>
            <person name="Tian J."/>
            <person name="Zhou Y."/>
            <person name="Sheng Y."/>
            <person name="Liu T."/>
            <person name="Pan Y."/>
            <person name="Xia L."/>
            <person name="Li J."/>
            <person name="Zhao F."/>
            <person name="Cao W."/>
        </authorList>
    </citation>
    <scope>NUCLEOTIDE SEQUENCE</scope>
    <source>
        <strain evidence="2">Rmic-2018</strain>
        <tissue evidence="2">Larvae</tissue>
    </source>
</reference>
<protein>
    <recommendedName>
        <fullName evidence="4">PB1 domain-containing protein</fullName>
    </recommendedName>
</protein>
<evidence type="ECO:0000313" key="3">
    <source>
        <dbReference type="Proteomes" id="UP000821866"/>
    </source>
</evidence>
<proteinExistence type="predicted"/>
<comment type="caution">
    <text evidence="2">The sequence shown here is derived from an EMBL/GenBank/DDBJ whole genome shotgun (WGS) entry which is preliminary data.</text>
</comment>
<dbReference type="Proteomes" id="UP000821866">
    <property type="component" value="Chromosome 10"/>
</dbReference>
<dbReference type="VEuPathDB" id="VectorBase:LOC119179377"/>
<evidence type="ECO:0000313" key="2">
    <source>
        <dbReference type="EMBL" id="KAH8037624.1"/>
    </source>
</evidence>
<dbReference type="VEuPathDB" id="VectorBase:LOC119179375"/>
<evidence type="ECO:0008006" key="4">
    <source>
        <dbReference type="Google" id="ProtNLM"/>
    </source>
</evidence>